<comment type="caution">
    <text evidence="1">The sequence shown here is derived from an EMBL/GenBank/DDBJ whole genome shotgun (WGS) entry which is preliminary data.</text>
</comment>
<dbReference type="EMBL" id="QWET01000010">
    <property type="protein sequence ID" value="RIH64457.1"/>
    <property type="molecule type" value="Genomic_DNA"/>
</dbReference>
<organism evidence="1 2">
    <name type="scientific">Mariniphaga sediminis</name>
    <dbReference type="NCBI Taxonomy" id="1628158"/>
    <lineage>
        <taxon>Bacteria</taxon>
        <taxon>Pseudomonadati</taxon>
        <taxon>Bacteroidota</taxon>
        <taxon>Bacteroidia</taxon>
        <taxon>Marinilabiliales</taxon>
        <taxon>Prolixibacteraceae</taxon>
        <taxon>Mariniphaga</taxon>
    </lineage>
</organism>
<sequence length="141" mass="16183">MKTTFPVGININFPAAGYFQCATSPLSGNTRSHHHNMTITPDLYHFPKNVFNCNSLKYRTKSTKPDSSDYLTDSFWLKSRIKTRMFFYQRALTGGIRDILTKIKAANSTHSKSVTNELQGLIMNKHLNKLQKKMHTHSNLF</sequence>
<name>A0A399CYQ2_9BACT</name>
<accession>A0A399CYQ2</accession>
<evidence type="ECO:0000313" key="1">
    <source>
        <dbReference type="EMBL" id="RIH64457.1"/>
    </source>
</evidence>
<protein>
    <submittedName>
        <fullName evidence="1">Uncharacterized protein</fullName>
    </submittedName>
</protein>
<proteinExistence type="predicted"/>
<reference evidence="1 2" key="1">
    <citation type="journal article" date="2015" name="Int. J. Syst. Evol. Microbiol.">
        <title>Mariniphaga sediminis sp. nov., isolated from coastal sediment.</title>
        <authorList>
            <person name="Wang F.Q."/>
            <person name="Shen Q.Y."/>
            <person name="Chen G.J."/>
            <person name="Du Z.J."/>
        </authorList>
    </citation>
    <scope>NUCLEOTIDE SEQUENCE [LARGE SCALE GENOMIC DNA]</scope>
    <source>
        <strain evidence="1 2">SY21</strain>
    </source>
</reference>
<dbReference type="Proteomes" id="UP000266441">
    <property type="component" value="Unassembled WGS sequence"/>
</dbReference>
<evidence type="ECO:0000313" key="2">
    <source>
        <dbReference type="Proteomes" id="UP000266441"/>
    </source>
</evidence>
<keyword evidence="2" id="KW-1185">Reference proteome</keyword>
<gene>
    <name evidence="1" type="ORF">D1164_13940</name>
</gene>
<dbReference type="AlphaFoldDB" id="A0A399CYQ2"/>